<evidence type="ECO:0000313" key="2">
    <source>
        <dbReference type="Proteomes" id="UP001309705"/>
    </source>
</evidence>
<reference evidence="1 2" key="1">
    <citation type="journal article" date="2017" name="Int. J. Syst. Evol. Microbiol.">
        <title>Brenneria populi subsp. brevivirga subsp. nov. isolated from symptomatic bark of Populus x euramericana canker, and description of Brenneria populi subsp. populi subsp. nov.</title>
        <authorList>
            <person name="Zheng M.H."/>
            <person name="Piao C.G."/>
            <person name="Xue H."/>
            <person name="Guo M.W."/>
            <person name="Li Y."/>
        </authorList>
    </citation>
    <scope>NUCLEOTIDE SEQUENCE [LARGE SCALE GENOMIC DNA]</scope>
    <source>
        <strain evidence="1 2">D9-5</strain>
    </source>
</reference>
<keyword evidence="2" id="KW-1185">Reference proteome</keyword>
<evidence type="ECO:0000313" key="1">
    <source>
        <dbReference type="EMBL" id="MEC5345089.1"/>
    </source>
</evidence>
<dbReference type="NCBIfam" id="TIGR01611">
    <property type="entry name" value="tail_tube"/>
    <property type="match status" value="1"/>
</dbReference>
<accession>A0ABU6JWL6</accession>
<dbReference type="EMBL" id="JAYWTM010000037">
    <property type="protein sequence ID" value="MEC5345089.1"/>
    <property type="molecule type" value="Genomic_DNA"/>
</dbReference>
<gene>
    <name evidence="1" type="ORF">VSX58_21080</name>
</gene>
<dbReference type="Proteomes" id="UP001309705">
    <property type="component" value="Unassembled WGS sequence"/>
</dbReference>
<comment type="caution">
    <text evidence="1">The sequence shown here is derived from an EMBL/GenBank/DDBJ whole genome shotgun (WGS) entry which is preliminary data.</text>
</comment>
<proteinExistence type="predicted"/>
<dbReference type="InterPro" id="IPR006498">
    <property type="entry name" value="Tail_tube"/>
</dbReference>
<organism evidence="1 2">
    <name type="scientific">Brenneria populi</name>
    <dbReference type="NCBI Taxonomy" id="1505588"/>
    <lineage>
        <taxon>Bacteria</taxon>
        <taxon>Pseudomonadati</taxon>
        <taxon>Pseudomonadota</taxon>
        <taxon>Gammaproteobacteria</taxon>
        <taxon>Enterobacterales</taxon>
        <taxon>Pectobacteriaceae</taxon>
        <taxon>Brenneria</taxon>
    </lineage>
</organism>
<dbReference type="Pfam" id="PF04985">
    <property type="entry name" value="Phage_tube"/>
    <property type="match status" value="1"/>
</dbReference>
<protein>
    <submittedName>
        <fullName evidence="1">Phage major tail tube protein</fullName>
    </submittedName>
</protein>
<sequence length="173" mass="19182">MALPRKLKYMNMFNDGLSYMGIASSVTLPKLTRKLENYRGGGMNGAAPIDFGLDDDALTVEWTLGGLPDETMWSQYSAPGADTVPLRFAGSYQRDDTGDISAVEVVMRGRHKEFDGGDSKQGEDTETKISTQCTYYKLTIDGKEMIEIDTVNMVERVNGVDRLEQHRRAIGLS</sequence>
<dbReference type="RefSeq" id="WP_327619795.1">
    <property type="nucleotide sequence ID" value="NZ_JAYWTM010000037.1"/>
</dbReference>
<name>A0ABU6JWL6_9GAMM</name>